<feature type="region of interest" description="Disordered" evidence="6">
    <location>
        <begin position="498"/>
        <end position="528"/>
    </location>
</feature>
<evidence type="ECO:0000259" key="7">
    <source>
        <dbReference type="PROSITE" id="PS50048"/>
    </source>
</evidence>
<protein>
    <submittedName>
        <fullName evidence="8">Fungal-specific transcription factor domain-containing protein</fullName>
    </submittedName>
</protein>
<dbReference type="GO" id="GO:0000981">
    <property type="term" value="F:DNA-binding transcription factor activity, RNA polymerase II-specific"/>
    <property type="evidence" value="ECO:0007669"/>
    <property type="project" value="InterPro"/>
</dbReference>
<dbReference type="Proteomes" id="UP000326877">
    <property type="component" value="Unassembled WGS sequence"/>
</dbReference>
<dbReference type="SMART" id="SM00906">
    <property type="entry name" value="Fungal_trans"/>
    <property type="match status" value="1"/>
</dbReference>
<dbReference type="GO" id="GO:0003677">
    <property type="term" value="F:DNA binding"/>
    <property type="evidence" value="ECO:0007669"/>
    <property type="project" value="UniProtKB-KW"/>
</dbReference>
<dbReference type="AlphaFoldDB" id="A0A5N7CPB1"/>
<dbReference type="Pfam" id="PF04082">
    <property type="entry name" value="Fungal_trans"/>
    <property type="match status" value="1"/>
</dbReference>
<dbReference type="EMBL" id="ML735216">
    <property type="protein sequence ID" value="KAE8395944.1"/>
    <property type="molecule type" value="Genomic_DNA"/>
</dbReference>
<evidence type="ECO:0000256" key="5">
    <source>
        <dbReference type="ARBA" id="ARBA00023242"/>
    </source>
</evidence>
<feature type="domain" description="Zn(2)-C6 fungal-type" evidence="7">
    <location>
        <begin position="12"/>
        <end position="41"/>
    </location>
</feature>
<dbReference type="PANTHER" id="PTHR31668">
    <property type="entry name" value="GLUCOSE TRANSPORT TRANSCRIPTION REGULATOR RGT1-RELATED-RELATED"/>
    <property type="match status" value="1"/>
</dbReference>
<keyword evidence="2" id="KW-0805">Transcription regulation</keyword>
<keyword evidence="1" id="KW-0479">Metal-binding</keyword>
<evidence type="ECO:0000256" key="2">
    <source>
        <dbReference type="ARBA" id="ARBA00023015"/>
    </source>
</evidence>
<dbReference type="PANTHER" id="PTHR31668:SF28">
    <property type="entry name" value="ZN(II)2CYS6 TRANSCRIPTION FACTOR (EUROFUNG)"/>
    <property type="match status" value="1"/>
</dbReference>
<dbReference type="InterPro" id="IPR036864">
    <property type="entry name" value="Zn2-C6_fun-type_DNA-bd_sf"/>
</dbReference>
<dbReference type="GO" id="GO:0008270">
    <property type="term" value="F:zinc ion binding"/>
    <property type="evidence" value="ECO:0007669"/>
    <property type="project" value="InterPro"/>
</dbReference>
<dbReference type="SUPFAM" id="SSF57701">
    <property type="entry name" value="Zn2/Cys6 DNA-binding domain"/>
    <property type="match status" value="1"/>
</dbReference>
<evidence type="ECO:0000313" key="8">
    <source>
        <dbReference type="EMBL" id="KAE8395944.1"/>
    </source>
</evidence>
<organism evidence="8">
    <name type="scientific">Petromyces alliaceus</name>
    <name type="common">Aspergillus alliaceus</name>
    <dbReference type="NCBI Taxonomy" id="209559"/>
    <lineage>
        <taxon>Eukaryota</taxon>
        <taxon>Fungi</taxon>
        <taxon>Dikarya</taxon>
        <taxon>Ascomycota</taxon>
        <taxon>Pezizomycotina</taxon>
        <taxon>Eurotiomycetes</taxon>
        <taxon>Eurotiomycetidae</taxon>
        <taxon>Eurotiales</taxon>
        <taxon>Aspergillaceae</taxon>
        <taxon>Aspergillus</taxon>
        <taxon>Aspergillus subgen. Circumdati</taxon>
    </lineage>
</organism>
<dbReference type="PROSITE" id="PS00463">
    <property type="entry name" value="ZN2_CY6_FUNGAL_1"/>
    <property type="match status" value="1"/>
</dbReference>
<dbReference type="InterPro" id="IPR050797">
    <property type="entry name" value="Carb_Metab_Trans_Reg"/>
</dbReference>
<evidence type="ECO:0000256" key="3">
    <source>
        <dbReference type="ARBA" id="ARBA00023125"/>
    </source>
</evidence>
<dbReference type="Pfam" id="PF00172">
    <property type="entry name" value="Zn_clus"/>
    <property type="match status" value="1"/>
</dbReference>
<dbReference type="PROSITE" id="PS50048">
    <property type="entry name" value="ZN2_CY6_FUNGAL_2"/>
    <property type="match status" value="1"/>
</dbReference>
<dbReference type="CDD" id="cd00067">
    <property type="entry name" value="GAL4"/>
    <property type="match status" value="1"/>
</dbReference>
<dbReference type="SMART" id="SM00066">
    <property type="entry name" value="GAL4"/>
    <property type="match status" value="1"/>
</dbReference>
<dbReference type="CDD" id="cd12148">
    <property type="entry name" value="fungal_TF_MHR"/>
    <property type="match status" value="1"/>
</dbReference>
<keyword evidence="5" id="KW-0539">Nucleus</keyword>
<accession>A0A5N7CPB1</accession>
<evidence type="ECO:0000256" key="4">
    <source>
        <dbReference type="ARBA" id="ARBA00023163"/>
    </source>
</evidence>
<gene>
    <name evidence="8" type="ORF">BDV23DRAFT_178012</name>
</gene>
<dbReference type="InterPro" id="IPR001138">
    <property type="entry name" value="Zn2Cys6_DnaBD"/>
</dbReference>
<proteinExistence type="predicted"/>
<keyword evidence="3" id="KW-0238">DNA-binding</keyword>
<dbReference type="InterPro" id="IPR007219">
    <property type="entry name" value="XnlR_reg_dom"/>
</dbReference>
<reference evidence="8" key="1">
    <citation type="submission" date="2019-04" db="EMBL/GenBank/DDBJ databases">
        <title>Friends and foes A comparative genomics studyof 23 Aspergillus species from section Flavi.</title>
        <authorList>
            <consortium name="DOE Joint Genome Institute"/>
            <person name="Kjaerbolling I."/>
            <person name="Vesth T."/>
            <person name="Frisvad J.C."/>
            <person name="Nybo J.L."/>
            <person name="Theobald S."/>
            <person name="Kildgaard S."/>
            <person name="Isbrandt T."/>
            <person name="Kuo A."/>
            <person name="Sato A."/>
            <person name="Lyhne E.K."/>
            <person name="Kogle M.E."/>
            <person name="Wiebenga A."/>
            <person name="Kun R.S."/>
            <person name="Lubbers R.J."/>
            <person name="Makela M.R."/>
            <person name="Barry K."/>
            <person name="Chovatia M."/>
            <person name="Clum A."/>
            <person name="Daum C."/>
            <person name="Haridas S."/>
            <person name="He G."/>
            <person name="LaButti K."/>
            <person name="Lipzen A."/>
            <person name="Mondo S."/>
            <person name="Riley R."/>
            <person name="Salamov A."/>
            <person name="Simmons B.A."/>
            <person name="Magnuson J.K."/>
            <person name="Henrissat B."/>
            <person name="Mortensen U.H."/>
            <person name="Larsen T.O."/>
            <person name="Devries R.P."/>
            <person name="Grigoriev I.V."/>
            <person name="Machida M."/>
            <person name="Baker S.E."/>
            <person name="Andersen M.R."/>
        </authorList>
    </citation>
    <scope>NUCLEOTIDE SEQUENCE [LARGE SCALE GENOMIC DNA]</scope>
    <source>
        <strain evidence="8">IBT 14317</strain>
    </source>
</reference>
<evidence type="ECO:0000256" key="1">
    <source>
        <dbReference type="ARBA" id="ARBA00022723"/>
    </source>
</evidence>
<dbReference type="OrthoDB" id="2740448at2759"/>
<sequence>MSSVRPGVTKRACDGCKIRKIRCGGGQPCRSCTKAGIKCTYVRVQQCRGPRRLRSTTQLLIEKAQFDAQSHACEAPHPPNDLDQHTMPLRQSADLKCSRIPIDVLTSPLSIYHVRMYPIWPIVNVEEIVSALQQDVTYQENEAYALATAVAAATIAQLRLEQVSGVGEAITADRLAAECLRSRDLCGYRSRASLNSIRTSFFLHVYYENQNSGGSEALLYLREAISLAQMMGLHREASYNSLSFELRQLCRRVLWLLFVTERGVCILHRFPVALKTNISPPEIDEHDESQVLPAFIKLLNLFQMFEKSGMFDIIQDEHSDPARAGHVNWPFLERLQQNLQDGSMVFDHVSDVQKADLCVTRHWMRMILWKLSPNKCLASSPPADETISVGFPVMVAKELVGIVSQLPRSAVEAHGLGMELKIYEIANSLADAITDLTGLPHTPEWQGDNRPNYILHRLHSILSTFRGGGNKKLVDVLYRKMAEAQLLVEPVLPTPLRSRTKRRRVSSREREARDNDRQGSGIPEHDPVLSVSEDLTTYPFDRDGLVYASACELPLGSQSGAQYLNPNEPSQPTYDELTSDFLFDPSSVAIASENMVMDSPFLSSFMPINTVDEDLSSQILWSSTQDFIFPGADFTTFATNSESVGLH</sequence>
<dbReference type="GO" id="GO:0006351">
    <property type="term" value="P:DNA-templated transcription"/>
    <property type="evidence" value="ECO:0007669"/>
    <property type="project" value="InterPro"/>
</dbReference>
<dbReference type="GO" id="GO:0009893">
    <property type="term" value="P:positive regulation of metabolic process"/>
    <property type="evidence" value="ECO:0007669"/>
    <property type="project" value="UniProtKB-ARBA"/>
</dbReference>
<evidence type="ECO:0000256" key="6">
    <source>
        <dbReference type="SAM" id="MobiDB-lite"/>
    </source>
</evidence>
<keyword evidence="4" id="KW-0804">Transcription</keyword>
<name>A0A5N7CPB1_PETAA</name>
<dbReference type="Gene3D" id="4.10.240.10">
    <property type="entry name" value="Zn(2)-C6 fungal-type DNA-binding domain"/>
    <property type="match status" value="1"/>
</dbReference>
<feature type="compositionally biased region" description="Basic and acidic residues" evidence="6">
    <location>
        <begin position="506"/>
        <end position="527"/>
    </location>
</feature>